<accession>A0A415GRX0</accession>
<dbReference type="Pfam" id="PF20449">
    <property type="entry name" value="DUF6706"/>
    <property type="match status" value="1"/>
</dbReference>
<name>A0A415GRX0_9BACT</name>
<reference evidence="1 2" key="1">
    <citation type="submission" date="2018-08" db="EMBL/GenBank/DDBJ databases">
        <title>A genome reference for cultivated species of the human gut microbiota.</title>
        <authorList>
            <person name="Zou Y."/>
            <person name="Xue W."/>
            <person name="Luo G."/>
        </authorList>
    </citation>
    <scope>NUCLEOTIDE SEQUENCE [LARGE SCALE GENOMIC DNA]</scope>
    <source>
        <strain evidence="1 2">AF42-9</strain>
    </source>
</reference>
<proteinExistence type="predicted"/>
<sequence length="110" mass="12039">MELTKIQALTAEIEPYVPSKLSMMKALSDVGVSDTETPYNPTTDKRIVAQAAVKVLSQMVVLSSDSLGKSSQGYNVDMLRKRIKAICSENGLDLENFDEVPTITDGSNLW</sequence>
<evidence type="ECO:0000313" key="2">
    <source>
        <dbReference type="Proteomes" id="UP000286598"/>
    </source>
</evidence>
<keyword evidence="2" id="KW-1185">Reference proteome</keyword>
<evidence type="ECO:0000313" key="1">
    <source>
        <dbReference type="EMBL" id="RHK53089.1"/>
    </source>
</evidence>
<dbReference type="OrthoDB" id="1095550at2"/>
<dbReference type="InterPro" id="IPR046552">
    <property type="entry name" value="DUF6706"/>
</dbReference>
<dbReference type="AlphaFoldDB" id="A0A415GRX0"/>
<dbReference type="EMBL" id="QRNO01000002">
    <property type="protein sequence ID" value="RHK53089.1"/>
    <property type="molecule type" value="Genomic_DNA"/>
</dbReference>
<organism evidence="1 2">
    <name type="scientific">Leyella stercorea</name>
    <dbReference type="NCBI Taxonomy" id="363265"/>
    <lineage>
        <taxon>Bacteria</taxon>
        <taxon>Pseudomonadati</taxon>
        <taxon>Bacteroidota</taxon>
        <taxon>Bacteroidia</taxon>
        <taxon>Bacteroidales</taxon>
        <taxon>Prevotellaceae</taxon>
        <taxon>Leyella</taxon>
    </lineage>
</organism>
<dbReference type="Proteomes" id="UP000286598">
    <property type="component" value="Unassembled WGS sequence"/>
</dbReference>
<comment type="caution">
    <text evidence="1">The sequence shown here is derived from an EMBL/GenBank/DDBJ whole genome shotgun (WGS) entry which is preliminary data.</text>
</comment>
<gene>
    <name evidence="1" type="ORF">DW060_01110</name>
</gene>
<protein>
    <submittedName>
        <fullName evidence="1">Uncharacterized protein</fullName>
    </submittedName>
</protein>